<name>A0ABW9QNC2_9ACTN</name>
<dbReference type="SUPFAM" id="SSF52540">
    <property type="entry name" value="P-loop containing nucleoside triphosphate hydrolases"/>
    <property type="match status" value="1"/>
</dbReference>
<evidence type="ECO:0000313" key="2">
    <source>
        <dbReference type="EMBL" id="MST31255.1"/>
    </source>
</evidence>
<accession>A0ABW9QNC2</accession>
<keyword evidence="2" id="KW-0547">Nucleotide-binding</keyword>
<feature type="region of interest" description="Disordered" evidence="1">
    <location>
        <begin position="1"/>
        <end position="26"/>
    </location>
</feature>
<evidence type="ECO:0000313" key="3">
    <source>
        <dbReference type="Proteomes" id="UP000437736"/>
    </source>
</evidence>
<sequence length="501" mass="53262">MYGVAGWSPAGSARSQGRRARQVEAEHRKALMAERKTEMEALGQERRSRPFLPAGGEGGPMAGRSYRRLRVPSHRATSEVLAGAYPFLAEEGLGSAGMLVGQDAWSGAAFCFDPWELYRQGALTNPNMSLAGQIGRGKSTLAKSLAARCVAFGRRVYVPGDPKGEWTVVARALGGAAIQLGVGTTNRLNPLDEGPRPSGVDDAAWRAQVDARRTGLLAALGESTLGRPLGPTERSALDAALDAAQTRATVPIMPMVVDALLDPQQAMPGSSVEQLRTDGREVGHALARLVRGDLGGLFDGPSTVAFDPSVPMLSLDLSAISGSDTLIGLVMTCASTWMEAALADPEGGQRLVVYDEAWRLLAQPALLARMQAQWKLSRAWGLANLMIVHRLSDLDAVGDTGSQSRGLAQGLLGDTATRILYNEPFDEAQAAGRLLGLTTVEVAQLPELAKGEGLWRVNERAFVVRHLCTPGELDVFDTDARMTLNLRQFPGSGAEFSGTEG</sequence>
<dbReference type="Gene3D" id="3.40.50.300">
    <property type="entry name" value="P-loop containing nucleotide triphosphate hydrolases"/>
    <property type="match status" value="2"/>
</dbReference>
<reference evidence="2 3" key="1">
    <citation type="submission" date="2019-11" db="EMBL/GenBank/DDBJ databases">
        <title>Acidiferrimicrobium australis gen. nov., sp. nov., an acidophilic and obligately heterotrophic, member of the Actinobacteria that catalyses dissimilatory oxido- reduction of iron isolated from metal-rich acidic water in Chile.</title>
        <authorList>
            <person name="Gonzalez D."/>
            <person name="Huber K."/>
            <person name="Hedrich S."/>
            <person name="Rojas-Villalobos C."/>
            <person name="Quatrini R."/>
            <person name="Dinamarca M.A."/>
            <person name="Schwarz A."/>
            <person name="Canales C."/>
            <person name="Nancucheo I."/>
        </authorList>
    </citation>
    <scope>NUCLEOTIDE SEQUENCE [LARGE SCALE GENOMIC DNA]</scope>
    <source>
        <strain evidence="2 3">USS-CCA1</strain>
    </source>
</reference>
<comment type="caution">
    <text evidence="2">The sequence shown here is derived from an EMBL/GenBank/DDBJ whole genome shotgun (WGS) entry which is preliminary data.</text>
</comment>
<dbReference type="Proteomes" id="UP000437736">
    <property type="component" value="Unassembled WGS sequence"/>
</dbReference>
<protein>
    <submittedName>
        <fullName evidence="2">ATP-binding protein</fullName>
    </submittedName>
</protein>
<evidence type="ECO:0000256" key="1">
    <source>
        <dbReference type="SAM" id="MobiDB-lite"/>
    </source>
</evidence>
<keyword evidence="3" id="KW-1185">Reference proteome</keyword>
<dbReference type="EMBL" id="WJHE01000026">
    <property type="protein sequence ID" value="MST31255.1"/>
    <property type="molecule type" value="Genomic_DNA"/>
</dbReference>
<dbReference type="InterPro" id="IPR027417">
    <property type="entry name" value="P-loop_NTPase"/>
</dbReference>
<dbReference type="GO" id="GO:0005524">
    <property type="term" value="F:ATP binding"/>
    <property type="evidence" value="ECO:0007669"/>
    <property type="project" value="UniProtKB-KW"/>
</dbReference>
<keyword evidence="2" id="KW-0067">ATP-binding</keyword>
<gene>
    <name evidence="2" type="ORF">GHK86_00725</name>
</gene>
<proteinExistence type="predicted"/>
<organism evidence="2 3">
    <name type="scientific">Acidiferrimicrobium australe</name>
    <dbReference type="NCBI Taxonomy" id="2664430"/>
    <lineage>
        <taxon>Bacteria</taxon>
        <taxon>Bacillati</taxon>
        <taxon>Actinomycetota</taxon>
        <taxon>Acidimicrobiia</taxon>
        <taxon>Acidimicrobiales</taxon>
        <taxon>Acidimicrobiaceae</taxon>
        <taxon>Acidiferrimicrobium</taxon>
    </lineage>
</organism>